<dbReference type="HOGENOM" id="CLU_421523_0_0_1"/>
<reference evidence="2 3" key="1">
    <citation type="submission" date="2015-01" db="EMBL/GenBank/DDBJ databases">
        <title>The Genome Sequence of Exophiala xenobiotica CBS118157.</title>
        <authorList>
            <consortium name="The Broad Institute Genomics Platform"/>
            <person name="Cuomo C."/>
            <person name="de Hoog S."/>
            <person name="Gorbushina A."/>
            <person name="Stielow B."/>
            <person name="Teixiera M."/>
            <person name="Abouelleil A."/>
            <person name="Chapman S.B."/>
            <person name="Priest M."/>
            <person name="Young S.K."/>
            <person name="Wortman J."/>
            <person name="Nusbaum C."/>
            <person name="Birren B."/>
        </authorList>
    </citation>
    <scope>NUCLEOTIDE SEQUENCE [LARGE SCALE GENOMIC DNA]</scope>
    <source>
        <strain evidence="2 3">CBS 118157</strain>
    </source>
</reference>
<feature type="compositionally biased region" description="Polar residues" evidence="1">
    <location>
        <begin position="91"/>
        <end position="100"/>
    </location>
</feature>
<feature type="compositionally biased region" description="Basic and acidic residues" evidence="1">
    <location>
        <begin position="338"/>
        <end position="348"/>
    </location>
</feature>
<name>A0A0D2EV89_9EURO</name>
<proteinExistence type="predicted"/>
<evidence type="ECO:0000313" key="2">
    <source>
        <dbReference type="EMBL" id="KIW58685.1"/>
    </source>
</evidence>
<feature type="compositionally biased region" description="Polar residues" evidence="1">
    <location>
        <begin position="68"/>
        <end position="79"/>
    </location>
</feature>
<accession>A0A0D2EV89</accession>
<dbReference type="AlphaFoldDB" id="A0A0D2EV89"/>
<feature type="compositionally biased region" description="Basic and acidic residues" evidence="1">
    <location>
        <begin position="313"/>
        <end position="322"/>
    </location>
</feature>
<evidence type="ECO:0000256" key="1">
    <source>
        <dbReference type="SAM" id="MobiDB-lite"/>
    </source>
</evidence>
<feature type="region of interest" description="Disordered" evidence="1">
    <location>
        <begin position="309"/>
        <end position="360"/>
    </location>
</feature>
<gene>
    <name evidence="2" type="ORF">PV05_03184</name>
</gene>
<dbReference type="Proteomes" id="UP000054342">
    <property type="component" value="Unassembled WGS sequence"/>
</dbReference>
<evidence type="ECO:0000313" key="3">
    <source>
        <dbReference type="Proteomes" id="UP000054342"/>
    </source>
</evidence>
<organism evidence="2 3">
    <name type="scientific">Exophiala xenobiotica</name>
    <dbReference type="NCBI Taxonomy" id="348802"/>
    <lineage>
        <taxon>Eukaryota</taxon>
        <taxon>Fungi</taxon>
        <taxon>Dikarya</taxon>
        <taxon>Ascomycota</taxon>
        <taxon>Pezizomycotina</taxon>
        <taxon>Eurotiomycetes</taxon>
        <taxon>Chaetothyriomycetidae</taxon>
        <taxon>Chaetothyriales</taxon>
        <taxon>Herpotrichiellaceae</taxon>
        <taxon>Exophiala</taxon>
    </lineage>
</organism>
<sequence length="650" mass="73591">MDNMDNFDYIDWEALTVDLHLRKGKQSPQFPTEPLREFQAKQEELLEKNIRNKAANLPYAPIASKRTSLPTISQANNNHTRSDNGARAQQPLESTPVQKPHISCSSSFHFINPLSNAFEEPEGGIYDNIEAVASAAASSFEGHLVAPVAQRAVQQAEHGPLPSAHTLERGTSALVQDDQDIALANTLNKVSQEIKSKTKPQGIVVPSKDRSKYFLPDFDDPEEVNPPEDATLEDICWNFPNHLTKDKYLDMFTTRFLSARDKFARTRPEVQAQWRRVRGADDAWNFLQKRADKRDVELGPERVRALVEGPKAASRDGYEAKRNPLNLGLNSNAAKRKSNGERTEPEKRQRTRARVTPEEVAETAAPHAVEAHNQPNDMASGAVANDPQSLPARLPVDTSKAETVPAELAELFAEDFLSMCERNVKPFPTLEEPLGACFGLTFWSSTMQFERLMASLCTSLQETWEVARFITKRNTNLDHQDARSIILHLRSLCGWPLSCVNGMFAHFDQLPGFHASSFNTQKEQYERFIQGNLRQFAATLIKGFVFDHLLVFGEEAFCERMQDLLTAEFVRFMREGAMQMIWTSRMWLQSALCQQLDMQRRPKNNADLLQNRDIAGRRLTSRPSISRTDTSSSHEYRSLWSVFAEQKAWS</sequence>
<dbReference type="RefSeq" id="XP_013319269.1">
    <property type="nucleotide sequence ID" value="XM_013463815.1"/>
</dbReference>
<protein>
    <submittedName>
        <fullName evidence="2">Uncharacterized protein</fullName>
    </submittedName>
</protein>
<feature type="region of interest" description="Disordered" evidence="1">
    <location>
        <begin position="68"/>
        <end position="100"/>
    </location>
</feature>
<dbReference type="GeneID" id="25325092"/>
<keyword evidence="3" id="KW-1185">Reference proteome</keyword>
<dbReference type="OrthoDB" id="10411370at2759"/>
<dbReference type="EMBL" id="KN847318">
    <property type="protein sequence ID" value="KIW58685.1"/>
    <property type="molecule type" value="Genomic_DNA"/>
</dbReference>